<dbReference type="Pfam" id="PF20805">
    <property type="entry name" value="Integrin_A_Ig_2"/>
    <property type="match status" value="1"/>
</dbReference>
<keyword evidence="4" id="KW-0732">Signal</keyword>
<evidence type="ECO:0000313" key="16">
    <source>
        <dbReference type="Proteomes" id="UP000005203"/>
    </source>
</evidence>
<dbReference type="Gene3D" id="2.130.10.130">
    <property type="entry name" value="Integrin alpha, N-terminal"/>
    <property type="match status" value="1"/>
</dbReference>
<dbReference type="GO" id="GO:0007157">
    <property type="term" value="P:heterophilic cell-cell adhesion via plasma membrane cell adhesion molecules"/>
    <property type="evidence" value="ECO:0007669"/>
    <property type="project" value="UniProtKB-ARBA"/>
</dbReference>
<sequence>MIYLTLLKIKINIWFSIFIFVILKYNTLAYNLDVNNVKIFNIPKTFNNQRGSYFGFSVALYTEGLDFILLVGAPRANSSIIKNVIEPGTVYQCSINKTCKEWIIDKSGNGEYNEWNQIKDNAWIGATIAVENKTNPKIVVCGPRWKKKDKYNWYMNGICYLLLVNNIKFFENEVENKILLFSNYSNFIYPNNRKVYNFEMSQIGFSINMVSIGLKWNLILGSPGVFNWKGLPLLVKKPIYGKIQFIIPSTKNEKRIRENSYFGYAVTSGYFIKEELWFVSGAPKDSNMNGSVIIFTFPETNNAIINIKKFLKGEQYGEYFGAALTSCNLNGDAEDELIVGAPLWSKDIDEGRIYVYTALSNENFKKQSFDGKISESRFGSTISCLGDIDYDGYNDIAVGAPYEEGTGAIYIFNGNSNGLLKHYSQKIIGKQFGKNIRGFGISISEPRDINDDKYPDIAVGAYLSEQVVLIKSKPVITITTQLIYEDKKLLINSSSFLINICTYYDGINAPKFLRVVKFLKIDEIYGRNNERNLNFFCTSCAIINKLLSKTEDLIKLPFAVDCGEDNICTSDVKVLLSTDLKFGNRYIIGSIFTTKFKLDVFNNGEPAYQAKIHIYIPKILSLASIPSLCIENFYKNNILEIICDLGNPLKKNKKLILNLDMSKVQFDIDHVQLWTNFSTQSEQRNSFNNTNVFTIYFDTDIDIAITGKAQYDLYSYFLETEDKKLNSIQFQHIYEIQKFGASPINEVILTLSIPTFWKQSIGDIQIININDITCSYTDNQPFHCIYLNSTVSTALIDNFKIYTANTEKSEKFITDSNFSINFPPKNRSLYVDCINDNVKCTYIKYKLGPFINSLSIAKLSLILDFNLSNLKSMMAGKDIIFFLSSGNVNILESHHIIQKIGHKPDNVIVATMFLGSLITEQIATWIIILSIFLGNLLLILLILILFKIGFFKRKKKRELEILKSENVSFLKYFNCILRYLMFVLHYRKKHKIILETCSSTEVFHQE</sequence>
<dbReference type="PANTHER" id="PTHR23220">
    <property type="entry name" value="INTEGRIN ALPHA"/>
    <property type="match status" value="1"/>
</dbReference>
<evidence type="ECO:0000256" key="2">
    <source>
        <dbReference type="ARBA" id="ARBA00008054"/>
    </source>
</evidence>
<dbReference type="AlphaFoldDB" id="A0A7M7L551"/>
<dbReference type="InterPro" id="IPR028994">
    <property type="entry name" value="Integrin_alpha_N"/>
</dbReference>
<dbReference type="GO" id="GO:0007160">
    <property type="term" value="P:cell-matrix adhesion"/>
    <property type="evidence" value="ECO:0007669"/>
    <property type="project" value="TreeGrafter"/>
</dbReference>
<dbReference type="OrthoDB" id="5573735at2759"/>
<reference evidence="15" key="1">
    <citation type="submission" date="2021-01" db="UniProtKB">
        <authorList>
            <consortium name="EnsemblMetazoa"/>
        </authorList>
    </citation>
    <scope>IDENTIFICATION</scope>
    <source>
        <strain evidence="15">DH4</strain>
    </source>
</reference>
<proteinExistence type="inferred from homology"/>
<dbReference type="Gene3D" id="1.20.5.930">
    <property type="entry name" value="Bicelle-embedded integrin alpha(iib) transmembrane segment"/>
    <property type="match status" value="1"/>
</dbReference>
<dbReference type="SUPFAM" id="SSF69179">
    <property type="entry name" value="Integrin domains"/>
    <property type="match status" value="1"/>
</dbReference>
<dbReference type="InterPro" id="IPR018184">
    <property type="entry name" value="Integrin_alpha_C_CS"/>
</dbReference>
<gene>
    <name evidence="17" type="primary">LOC107964400</name>
</gene>
<dbReference type="EnsemblMetazoa" id="XM_026440883">
    <property type="protein sequence ID" value="XP_026296668"/>
    <property type="gene ID" value="LOC107964400"/>
</dbReference>
<dbReference type="InterPro" id="IPR000413">
    <property type="entry name" value="Integrin_alpha"/>
</dbReference>
<dbReference type="PANTHER" id="PTHR23220:SF83">
    <property type="entry name" value="INTEGRIN ALPHA-PS3-RELATED"/>
    <property type="match status" value="1"/>
</dbReference>
<keyword evidence="8 13" id="KW-0401">Integrin</keyword>
<dbReference type="PROSITE" id="PS00242">
    <property type="entry name" value="INTEGRIN_ALPHA"/>
    <property type="match status" value="1"/>
</dbReference>
<keyword evidence="5" id="KW-0677">Repeat</keyword>
<keyword evidence="11" id="KW-0325">Glycoprotein</keyword>
<evidence type="ECO:0000256" key="7">
    <source>
        <dbReference type="ARBA" id="ARBA00022989"/>
    </source>
</evidence>
<protein>
    <submittedName>
        <fullName evidence="17">Integrin alpha-8-like</fullName>
    </submittedName>
</protein>
<feature type="repeat" description="FG-GAP" evidence="12">
    <location>
        <begin position="306"/>
        <end position="361"/>
    </location>
</feature>
<comment type="caution">
    <text evidence="13">Lacks conserved residue(s) required for the propagation of feature annotation.</text>
</comment>
<dbReference type="RefSeq" id="XP_026296668.1">
    <property type="nucleotide sequence ID" value="XM_026440883.1"/>
</dbReference>
<dbReference type="Gene3D" id="2.60.40.1530">
    <property type="entry name" value="ntegrin, alpha v. Chain A, domain 4"/>
    <property type="match status" value="1"/>
</dbReference>
<evidence type="ECO:0000256" key="4">
    <source>
        <dbReference type="ARBA" id="ARBA00022729"/>
    </source>
</evidence>
<evidence type="ECO:0000256" key="5">
    <source>
        <dbReference type="ARBA" id="ARBA00022737"/>
    </source>
</evidence>
<keyword evidence="6 13" id="KW-0130">Cell adhesion</keyword>
<keyword evidence="3 13" id="KW-0812">Transmembrane</keyword>
<comment type="subcellular location">
    <subcellularLocation>
        <location evidence="1 13">Membrane</location>
        <topology evidence="1 13">Single-pass type I membrane protein</topology>
    </subcellularLocation>
</comment>
<dbReference type="SUPFAM" id="SSF69318">
    <property type="entry name" value="Integrin alpha N-terminal domain"/>
    <property type="match status" value="1"/>
</dbReference>
<dbReference type="GO" id="GO:0009897">
    <property type="term" value="C:external side of plasma membrane"/>
    <property type="evidence" value="ECO:0007669"/>
    <property type="project" value="TreeGrafter"/>
</dbReference>
<dbReference type="PRINTS" id="PR01185">
    <property type="entry name" value="INTEGRINA"/>
</dbReference>
<keyword evidence="7 13" id="KW-1133">Transmembrane helix</keyword>
<evidence type="ECO:0000256" key="10">
    <source>
        <dbReference type="ARBA" id="ARBA00023170"/>
    </source>
</evidence>
<accession>A0A8B8GZG5</accession>
<feature type="domain" description="Integrin alpha second immunoglobulin-like" evidence="14">
    <location>
        <begin position="562"/>
        <end position="688"/>
    </location>
</feature>
<dbReference type="GO" id="GO:0007229">
    <property type="term" value="P:integrin-mediated signaling pathway"/>
    <property type="evidence" value="ECO:0007669"/>
    <property type="project" value="UniProtKB-KW"/>
</dbReference>
<keyword evidence="9 13" id="KW-0472">Membrane</keyword>
<evidence type="ECO:0000256" key="6">
    <source>
        <dbReference type="ARBA" id="ARBA00022889"/>
    </source>
</evidence>
<evidence type="ECO:0000256" key="12">
    <source>
        <dbReference type="PROSITE-ProRule" id="PRU00803"/>
    </source>
</evidence>
<evidence type="ECO:0000256" key="9">
    <source>
        <dbReference type="ARBA" id="ARBA00023136"/>
    </source>
</evidence>
<feature type="repeat" description="FG-GAP" evidence="12">
    <location>
        <begin position="425"/>
        <end position="487"/>
    </location>
</feature>
<keyword evidence="10 13" id="KW-0675">Receptor</keyword>
<evidence type="ECO:0000313" key="15">
    <source>
        <dbReference type="EnsemblMetazoa" id="XP_026296668"/>
    </source>
</evidence>
<evidence type="ECO:0000256" key="11">
    <source>
        <dbReference type="ARBA" id="ARBA00023180"/>
    </source>
</evidence>
<evidence type="ECO:0000256" key="13">
    <source>
        <dbReference type="RuleBase" id="RU003762"/>
    </source>
</evidence>
<dbReference type="Gene3D" id="2.60.40.1510">
    <property type="entry name" value="ntegrin, alpha v. Chain A, domain 3"/>
    <property type="match status" value="1"/>
</dbReference>
<dbReference type="InterPro" id="IPR013519">
    <property type="entry name" value="Int_alpha_beta-p"/>
</dbReference>
<feature type="transmembrane region" description="Helical" evidence="13">
    <location>
        <begin position="922"/>
        <end position="946"/>
    </location>
</feature>
<accession>A0A7M7L551</accession>
<dbReference type="SMART" id="SM00191">
    <property type="entry name" value="Int_alpha"/>
    <property type="match status" value="5"/>
</dbReference>
<dbReference type="Proteomes" id="UP000005203">
    <property type="component" value="Linkage group LG5"/>
</dbReference>
<name>A0A7M7L551_APIME</name>
<feature type="repeat" description="FG-GAP" evidence="12">
    <location>
        <begin position="363"/>
        <end position="421"/>
    </location>
</feature>
<dbReference type="InterPro" id="IPR032695">
    <property type="entry name" value="Integrin_dom_sf"/>
</dbReference>
<keyword evidence="16" id="KW-1185">Reference proteome</keyword>
<dbReference type="InterPro" id="IPR048285">
    <property type="entry name" value="Integrin_alpha_Ig-like_2"/>
</dbReference>
<dbReference type="PROSITE" id="PS51470">
    <property type="entry name" value="FG_GAP"/>
    <property type="match status" value="4"/>
</dbReference>
<feature type="repeat" description="FG-GAP" evidence="12">
    <location>
        <begin position="41"/>
        <end position="102"/>
    </location>
</feature>
<feature type="transmembrane region" description="Helical" evidence="13">
    <location>
        <begin position="12"/>
        <end position="32"/>
    </location>
</feature>
<organism evidence="15">
    <name type="scientific">Apis mellifera</name>
    <name type="common">Honeybee</name>
    <dbReference type="NCBI Taxonomy" id="7460"/>
    <lineage>
        <taxon>Eukaryota</taxon>
        <taxon>Metazoa</taxon>
        <taxon>Ecdysozoa</taxon>
        <taxon>Arthropoda</taxon>
        <taxon>Hexapoda</taxon>
        <taxon>Insecta</taxon>
        <taxon>Pterygota</taxon>
        <taxon>Neoptera</taxon>
        <taxon>Endopterygota</taxon>
        <taxon>Hymenoptera</taxon>
        <taxon>Apocrita</taxon>
        <taxon>Aculeata</taxon>
        <taxon>Apoidea</taxon>
        <taxon>Anthophila</taxon>
        <taxon>Apidae</taxon>
        <taxon>Apis</taxon>
    </lineage>
</organism>
<evidence type="ECO:0000313" key="17">
    <source>
        <dbReference type="RefSeq" id="XP_026296668.1"/>
    </source>
</evidence>
<reference evidence="17" key="2">
    <citation type="submission" date="2025-04" db="UniProtKB">
        <authorList>
            <consortium name="RefSeq"/>
        </authorList>
    </citation>
    <scope>IDENTIFICATION</scope>
    <source>
        <strain evidence="17">DH4</strain>
        <tissue evidence="17">Whole body</tissue>
    </source>
</reference>
<dbReference type="InterPro" id="IPR013517">
    <property type="entry name" value="FG-GAP"/>
</dbReference>
<comment type="similarity">
    <text evidence="2 13">Belongs to the integrin alpha chain family.</text>
</comment>
<dbReference type="GO" id="GO:0033627">
    <property type="term" value="P:cell adhesion mediated by integrin"/>
    <property type="evidence" value="ECO:0007669"/>
    <property type="project" value="TreeGrafter"/>
</dbReference>
<evidence type="ECO:0000256" key="8">
    <source>
        <dbReference type="ARBA" id="ARBA00023037"/>
    </source>
</evidence>
<dbReference type="GeneID" id="107964400"/>
<dbReference type="KEGG" id="ame:107964400"/>
<evidence type="ECO:0000256" key="1">
    <source>
        <dbReference type="ARBA" id="ARBA00004479"/>
    </source>
</evidence>
<evidence type="ECO:0000259" key="14">
    <source>
        <dbReference type="Pfam" id="PF20805"/>
    </source>
</evidence>
<dbReference type="Pfam" id="PF01839">
    <property type="entry name" value="FG-GAP"/>
    <property type="match status" value="1"/>
</dbReference>
<dbReference type="GO" id="GO:0008305">
    <property type="term" value="C:integrin complex"/>
    <property type="evidence" value="ECO:0007669"/>
    <property type="project" value="InterPro"/>
</dbReference>
<dbReference type="GO" id="GO:0005178">
    <property type="term" value="F:integrin binding"/>
    <property type="evidence" value="ECO:0007669"/>
    <property type="project" value="TreeGrafter"/>
</dbReference>
<evidence type="ECO:0000256" key="3">
    <source>
        <dbReference type="ARBA" id="ARBA00022692"/>
    </source>
</evidence>